<dbReference type="InterPro" id="IPR012349">
    <property type="entry name" value="Split_barrel_FMN-bd"/>
</dbReference>
<proteinExistence type="predicted"/>
<reference evidence="1" key="1">
    <citation type="submission" date="2018-06" db="EMBL/GenBank/DDBJ databases">
        <authorList>
            <person name="Zhirakovskaya E."/>
        </authorList>
    </citation>
    <scope>NUCLEOTIDE SEQUENCE</scope>
</reference>
<dbReference type="SUPFAM" id="SSF50475">
    <property type="entry name" value="FMN-binding split barrel"/>
    <property type="match status" value="1"/>
</dbReference>
<evidence type="ECO:0000313" key="1">
    <source>
        <dbReference type="EMBL" id="VAX04619.1"/>
    </source>
</evidence>
<dbReference type="InterPro" id="IPR007396">
    <property type="entry name" value="TR_PAI2-type"/>
</dbReference>
<dbReference type="Gene3D" id="2.30.110.10">
    <property type="entry name" value="Electron Transport, Fmn-binding Protein, Chain A"/>
    <property type="match status" value="1"/>
</dbReference>
<dbReference type="AlphaFoldDB" id="A0A3B1AFB1"/>
<dbReference type="PIRSF" id="PIRSF010372">
    <property type="entry name" value="PaiB"/>
    <property type="match status" value="1"/>
</dbReference>
<organism evidence="1">
    <name type="scientific">hydrothermal vent metagenome</name>
    <dbReference type="NCBI Taxonomy" id="652676"/>
    <lineage>
        <taxon>unclassified sequences</taxon>
        <taxon>metagenomes</taxon>
        <taxon>ecological metagenomes</taxon>
    </lineage>
</organism>
<dbReference type="PANTHER" id="PTHR35802:SF1">
    <property type="entry name" value="PROTEASE SYNTHASE AND SPORULATION PROTEIN PAI 2"/>
    <property type="match status" value="1"/>
</dbReference>
<dbReference type="Pfam" id="PF04299">
    <property type="entry name" value="FMN_bind_2"/>
    <property type="match status" value="1"/>
</dbReference>
<gene>
    <name evidence="1" type="ORF">MNBD_GAMMA19-1213</name>
</gene>
<name>A0A3B1AFB1_9ZZZZ</name>
<dbReference type="EMBL" id="UOFV01000482">
    <property type="protein sequence ID" value="VAX04619.1"/>
    <property type="molecule type" value="Genomic_DNA"/>
</dbReference>
<dbReference type="PANTHER" id="PTHR35802">
    <property type="entry name" value="PROTEASE SYNTHASE AND SPORULATION PROTEIN PAI 2"/>
    <property type="match status" value="1"/>
</dbReference>
<sequence>MYTPQHFKVTDQEKVLAFIRHNAFGQLISLLDGKLFSSHIPFYLENEGAFLVGHMAKKNPQWMGLEEQELLVTFQGPHDYISPSWYDSPGVPTWNYQAVHVYGRAELITTPNKLGNIVDKLTKIYESSFESSWAPEYKESMLNAIVGIKIQITEIQCKYKLSQNRSEKDRQQVIEQLKERGSAQLSTVMKDEL</sequence>
<accession>A0A3B1AFB1</accession>
<protein>
    <submittedName>
        <fullName evidence="1">Negative transcriptional regulator</fullName>
    </submittedName>
</protein>